<dbReference type="AlphaFoldDB" id="A0AA35G938"/>
<dbReference type="KEGG" id="cmic:caldi_27910"/>
<organism evidence="2 3">
    <name type="scientific">Caldinitratiruptor microaerophilus</name>
    <dbReference type="NCBI Taxonomy" id="671077"/>
    <lineage>
        <taxon>Bacteria</taxon>
        <taxon>Bacillati</taxon>
        <taxon>Bacillota</taxon>
        <taxon>Clostridia</taxon>
        <taxon>Eubacteriales</taxon>
        <taxon>Symbiobacteriaceae</taxon>
        <taxon>Caldinitratiruptor</taxon>
    </lineage>
</organism>
<gene>
    <name evidence="2" type="ORF">caldi_27910</name>
</gene>
<dbReference type="InterPro" id="IPR012452">
    <property type="entry name" value="DUF1657"/>
</dbReference>
<dbReference type="EMBL" id="AP025628">
    <property type="protein sequence ID" value="BDG61701.1"/>
    <property type="molecule type" value="Genomic_DNA"/>
</dbReference>
<proteinExistence type="predicted"/>
<evidence type="ECO:0000313" key="3">
    <source>
        <dbReference type="Proteomes" id="UP001163687"/>
    </source>
</evidence>
<sequence length="84" mass="9400">MTVGSKLHQALSQAESLKAQLETFGHDTQDPKVKTQFYQMAQAMEQHVIGSLRSRVNHVESQEPQYKVRQQAAQQAGARPPVRG</sequence>
<protein>
    <submittedName>
        <fullName evidence="2">Uncharacterized protein</fullName>
    </submittedName>
</protein>
<evidence type="ECO:0000256" key="1">
    <source>
        <dbReference type="SAM" id="MobiDB-lite"/>
    </source>
</evidence>
<dbReference type="Pfam" id="PF07870">
    <property type="entry name" value="DUF1657"/>
    <property type="match status" value="1"/>
</dbReference>
<dbReference type="Proteomes" id="UP001163687">
    <property type="component" value="Chromosome"/>
</dbReference>
<dbReference type="RefSeq" id="WP_264842332.1">
    <property type="nucleotide sequence ID" value="NZ_AP025628.1"/>
</dbReference>
<feature type="region of interest" description="Disordered" evidence="1">
    <location>
        <begin position="56"/>
        <end position="84"/>
    </location>
</feature>
<name>A0AA35G938_9FIRM</name>
<reference evidence="2" key="1">
    <citation type="submission" date="2022-03" db="EMBL/GenBank/DDBJ databases">
        <title>Complete genome sequence of Caldinitratiruptor microaerophilus.</title>
        <authorList>
            <person name="Mukaiyama R."/>
            <person name="Nishiyama T."/>
            <person name="Ueda K."/>
        </authorList>
    </citation>
    <scope>NUCLEOTIDE SEQUENCE</scope>
    <source>
        <strain evidence="2">JCM 16183</strain>
    </source>
</reference>
<keyword evidence="3" id="KW-1185">Reference proteome</keyword>
<evidence type="ECO:0000313" key="2">
    <source>
        <dbReference type="EMBL" id="BDG61701.1"/>
    </source>
</evidence>
<accession>A0AA35G938</accession>